<accession>A0A396IHP3</accession>
<evidence type="ECO:0000313" key="2">
    <source>
        <dbReference type="EMBL" id="RHN64381.1"/>
    </source>
</evidence>
<dbReference type="EMBL" id="PSQE01000004">
    <property type="protein sequence ID" value="RHN64381.1"/>
    <property type="molecule type" value="Genomic_DNA"/>
</dbReference>
<sequence length="77" mass="7898">MTLSATPAALEDEEIEEETETGVAGLFKTSDAAGEGAGKGGSWVVEGGADMSVSMVGNQSNKVAEEEVKSFVLNKSM</sequence>
<proteinExistence type="predicted"/>
<dbReference type="AlphaFoldDB" id="A0A396IHP3"/>
<dbReference type="Proteomes" id="UP000265566">
    <property type="component" value="Chromosome 4"/>
</dbReference>
<comment type="caution">
    <text evidence="2">The sequence shown here is derived from an EMBL/GenBank/DDBJ whole genome shotgun (WGS) entry which is preliminary data.</text>
</comment>
<organism evidence="2">
    <name type="scientific">Medicago truncatula</name>
    <name type="common">Barrel medic</name>
    <name type="synonym">Medicago tribuloides</name>
    <dbReference type="NCBI Taxonomy" id="3880"/>
    <lineage>
        <taxon>Eukaryota</taxon>
        <taxon>Viridiplantae</taxon>
        <taxon>Streptophyta</taxon>
        <taxon>Embryophyta</taxon>
        <taxon>Tracheophyta</taxon>
        <taxon>Spermatophyta</taxon>
        <taxon>Magnoliopsida</taxon>
        <taxon>eudicotyledons</taxon>
        <taxon>Gunneridae</taxon>
        <taxon>Pentapetalae</taxon>
        <taxon>rosids</taxon>
        <taxon>fabids</taxon>
        <taxon>Fabales</taxon>
        <taxon>Fabaceae</taxon>
        <taxon>Papilionoideae</taxon>
        <taxon>50 kb inversion clade</taxon>
        <taxon>NPAAA clade</taxon>
        <taxon>Hologalegina</taxon>
        <taxon>IRL clade</taxon>
        <taxon>Trifolieae</taxon>
        <taxon>Medicago</taxon>
    </lineage>
</organism>
<protein>
    <submittedName>
        <fullName evidence="2">Uncharacterized protein</fullName>
    </submittedName>
</protein>
<name>A0A396IHP3_MEDTR</name>
<reference evidence="2" key="1">
    <citation type="journal article" date="2018" name="Nat. Plants">
        <title>Whole-genome landscape of Medicago truncatula symbiotic genes.</title>
        <authorList>
            <person name="Pecrix Y."/>
            <person name="Gamas P."/>
            <person name="Carrere S."/>
        </authorList>
    </citation>
    <scope>NUCLEOTIDE SEQUENCE</scope>
    <source>
        <tissue evidence="2">Leaves</tissue>
    </source>
</reference>
<gene>
    <name evidence="2" type="ORF">MtrunA17_Chr4g0068531</name>
</gene>
<feature type="region of interest" description="Disordered" evidence="1">
    <location>
        <begin position="1"/>
        <end position="20"/>
    </location>
</feature>
<dbReference type="Gramene" id="rna27197">
    <property type="protein sequence ID" value="RHN64381.1"/>
    <property type="gene ID" value="gene27197"/>
</dbReference>
<feature type="compositionally biased region" description="Acidic residues" evidence="1">
    <location>
        <begin position="10"/>
        <end position="20"/>
    </location>
</feature>
<evidence type="ECO:0000256" key="1">
    <source>
        <dbReference type="SAM" id="MobiDB-lite"/>
    </source>
</evidence>